<feature type="non-terminal residue" evidence="6">
    <location>
        <position position="446"/>
    </location>
</feature>
<keyword evidence="7" id="KW-1185">Reference proteome</keyword>
<dbReference type="Proteomes" id="UP000327493">
    <property type="component" value="Chromosome 3"/>
</dbReference>
<dbReference type="PROSITE" id="PS51034">
    <property type="entry name" value="ZP_2"/>
    <property type="match status" value="1"/>
</dbReference>
<dbReference type="Pfam" id="PF23344">
    <property type="entry name" value="ZP-N"/>
    <property type="match status" value="1"/>
</dbReference>
<dbReference type="InterPro" id="IPR055355">
    <property type="entry name" value="ZP-C"/>
</dbReference>
<organism evidence="6 7">
    <name type="scientific">Etheostoma spectabile</name>
    <name type="common">orangethroat darter</name>
    <dbReference type="NCBI Taxonomy" id="54343"/>
    <lineage>
        <taxon>Eukaryota</taxon>
        <taxon>Metazoa</taxon>
        <taxon>Chordata</taxon>
        <taxon>Craniata</taxon>
        <taxon>Vertebrata</taxon>
        <taxon>Euteleostomi</taxon>
        <taxon>Actinopterygii</taxon>
        <taxon>Neopterygii</taxon>
        <taxon>Teleostei</taxon>
        <taxon>Neoteleostei</taxon>
        <taxon>Acanthomorphata</taxon>
        <taxon>Eupercaria</taxon>
        <taxon>Perciformes</taxon>
        <taxon>Percoidei</taxon>
        <taxon>Percidae</taxon>
        <taxon>Etheostomatinae</taxon>
        <taxon>Etheostoma</taxon>
    </lineage>
</organism>
<keyword evidence="3" id="KW-1133">Transmembrane helix</keyword>
<evidence type="ECO:0000259" key="5">
    <source>
        <dbReference type="PROSITE" id="PS51034"/>
    </source>
</evidence>
<feature type="domain" description="ZP" evidence="5">
    <location>
        <begin position="39"/>
        <end position="322"/>
    </location>
</feature>
<feature type="chain" id="PRO_5023937236" description="ZP domain-containing protein" evidence="4">
    <location>
        <begin position="20"/>
        <end position="446"/>
    </location>
</feature>
<evidence type="ECO:0000256" key="1">
    <source>
        <dbReference type="ARBA" id="ARBA00022729"/>
    </source>
</evidence>
<keyword evidence="3" id="KW-0472">Membrane</keyword>
<accession>A0A5J5DLP7</accession>
<sequence>MTIHICLPLLVVLVQPALSLYNCSSRYDRNPVNSDMSIECGASMITVTINLCTVQWAGFFSTDLALNGKHNTSECKGSSDTNANPPVIHYQLPVNQSQDNPCRQSLQIVNEAPDPTGPFSSFSSIQSVIITGFIDTIRSDQGVISYSTDLYYHFSCRYPLEYLLNNTQIVASSVSVATTDNNGTFIDTLKMSVFNDSNYGFPLVVPSTGLELQTKIYVEVKAVNLTGNFYVLLDQCFATPSPYNMSQNEQHNFFAGCSVEEKTSVTRNGVSTVARFNFEAFRFVQHRNLAKSSIYLHCMLRFCEPSKCKELLSTCNRRKRSVNPFGKETSESATVSVGPLYTAGEDIPYAAAYSDNKPSERANVNVAGLVVGVVFGLAAAVLLVFGGWFALKNMEIADEVSHFRAAVLQGSAHPVEGFLIQSRRGLCLGLCCLKALQIEAQLTTQI</sequence>
<keyword evidence="1 4" id="KW-0732">Signal</keyword>
<keyword evidence="3" id="KW-0812">Transmembrane</keyword>
<dbReference type="PANTHER" id="PTHR14002:SF14">
    <property type="entry name" value="SI:DKEY-103G5.3"/>
    <property type="match status" value="1"/>
</dbReference>
<dbReference type="AlphaFoldDB" id="A0A5J5DLP7"/>
<dbReference type="Pfam" id="PF00100">
    <property type="entry name" value="Zona_pellucida"/>
    <property type="match status" value="1"/>
</dbReference>
<evidence type="ECO:0000313" key="7">
    <source>
        <dbReference type="Proteomes" id="UP000327493"/>
    </source>
</evidence>
<evidence type="ECO:0000256" key="3">
    <source>
        <dbReference type="SAM" id="Phobius"/>
    </source>
</evidence>
<proteinExistence type="predicted"/>
<dbReference type="InterPro" id="IPR042235">
    <property type="entry name" value="ZP-C_dom"/>
</dbReference>
<evidence type="ECO:0000256" key="2">
    <source>
        <dbReference type="ARBA" id="ARBA00023157"/>
    </source>
</evidence>
<evidence type="ECO:0000256" key="4">
    <source>
        <dbReference type="SAM" id="SignalP"/>
    </source>
</evidence>
<evidence type="ECO:0000313" key="6">
    <source>
        <dbReference type="EMBL" id="KAA8594295.1"/>
    </source>
</evidence>
<name>A0A5J5DLP7_9PERO</name>
<dbReference type="EMBL" id="VOFY01000003">
    <property type="protein sequence ID" value="KAA8594295.1"/>
    <property type="molecule type" value="Genomic_DNA"/>
</dbReference>
<keyword evidence="2" id="KW-1015">Disulfide bond</keyword>
<dbReference type="Gene3D" id="2.60.40.4100">
    <property type="entry name" value="Zona pellucida, ZP-C domain"/>
    <property type="match status" value="1"/>
</dbReference>
<feature type="transmembrane region" description="Helical" evidence="3">
    <location>
        <begin position="366"/>
        <end position="391"/>
    </location>
</feature>
<dbReference type="PANTHER" id="PTHR14002">
    <property type="entry name" value="ENDOGLIN/TGF-BETA RECEPTOR TYPE III"/>
    <property type="match status" value="1"/>
</dbReference>
<comment type="caution">
    <text evidence="6">The sequence shown here is derived from an EMBL/GenBank/DDBJ whole genome shotgun (WGS) entry which is preliminary data.</text>
</comment>
<protein>
    <recommendedName>
        <fullName evidence="5">ZP domain-containing protein</fullName>
    </recommendedName>
</protein>
<dbReference type="SMART" id="SM00241">
    <property type="entry name" value="ZP"/>
    <property type="match status" value="1"/>
</dbReference>
<dbReference type="InterPro" id="IPR001507">
    <property type="entry name" value="ZP_dom"/>
</dbReference>
<dbReference type="InterPro" id="IPR055356">
    <property type="entry name" value="ZP-N"/>
</dbReference>
<reference evidence="6 7" key="1">
    <citation type="submission" date="2019-08" db="EMBL/GenBank/DDBJ databases">
        <title>A chromosome-level genome assembly, high-density linkage maps, and genome scans reveal the genomic architecture of hybrid incompatibilities underlying speciation via character displacement in darters (Percidae: Etheostominae).</title>
        <authorList>
            <person name="Moran R.L."/>
            <person name="Catchen J.M."/>
            <person name="Fuller R.C."/>
        </authorList>
    </citation>
    <scope>NUCLEOTIDE SEQUENCE [LARGE SCALE GENOMIC DNA]</scope>
    <source>
        <strain evidence="6">EspeVRDwgs_2016</strain>
        <tissue evidence="6">Muscle</tissue>
    </source>
</reference>
<gene>
    <name evidence="6" type="ORF">FQN60_005129</name>
</gene>
<feature type="signal peptide" evidence="4">
    <location>
        <begin position="1"/>
        <end position="19"/>
    </location>
</feature>